<dbReference type="SFLD" id="SFLDS00005">
    <property type="entry name" value="Isoprenoid_Synthase_Type_I"/>
    <property type="match status" value="1"/>
</dbReference>
<comment type="cofactor">
    <cofactor evidence="1">
        <name>Mg(2+)</name>
        <dbReference type="ChEBI" id="CHEBI:18420"/>
    </cofactor>
</comment>
<dbReference type="Gramene" id="KMS95949">
    <property type="protein sequence ID" value="KMS95949"/>
    <property type="gene ID" value="BVRB_003570"/>
</dbReference>
<dbReference type="Pfam" id="PF03936">
    <property type="entry name" value="Terpene_synth_C"/>
    <property type="match status" value="1"/>
</dbReference>
<dbReference type="OrthoDB" id="1936865at2759"/>
<dbReference type="Proteomes" id="UP000035740">
    <property type="component" value="Unassembled WGS sequence"/>
</dbReference>
<organism evidence="6 7">
    <name type="scientific">Beta vulgaris subsp. vulgaris</name>
    <name type="common">Beet</name>
    <dbReference type="NCBI Taxonomy" id="3555"/>
    <lineage>
        <taxon>Eukaryota</taxon>
        <taxon>Viridiplantae</taxon>
        <taxon>Streptophyta</taxon>
        <taxon>Embryophyta</taxon>
        <taxon>Tracheophyta</taxon>
        <taxon>Spermatophyta</taxon>
        <taxon>Magnoliopsida</taxon>
        <taxon>eudicotyledons</taxon>
        <taxon>Gunneridae</taxon>
        <taxon>Pentapetalae</taxon>
        <taxon>Caryophyllales</taxon>
        <taxon>Chenopodiaceae</taxon>
        <taxon>Betoideae</taxon>
        <taxon>Beta</taxon>
    </lineage>
</organism>
<dbReference type="InterPro" id="IPR044814">
    <property type="entry name" value="Terpene_cyclase_plant_C1"/>
</dbReference>
<proteinExistence type="predicted"/>
<dbReference type="FunFam" id="1.10.600.10:FF:000007">
    <property type="entry name" value="Isoprene synthase, chloroplastic"/>
    <property type="match status" value="1"/>
</dbReference>
<sequence length="496" mass="57730">MLGDQELEPVMVLQLIDDIQRSGLGHHFAKEIESALSRMLCNLDALKSDLHATSLGFRLLRQMGFLVSQDVFKQFKDGNGNFRPSLCNDIKGMISLYEASYLAYEGEHLLGEAKDFTLEHLIKLRLDNEDKLISEYVHYILELPLRYRLPRLEARHYIETHPNWEDTKNIPAWLELAKIDFNMTQLTYQEDLHEMSRWWKDLGLSDNLSFARDRLIECFYWGIGTYPSSKLEHSFCRKSSTKLCKFVTILDDIYDVYGHMHELEHFTNVVERWDINAIDDLPDYMRLTFLALYNYVNETGYEILKQKGHNCIPSLKKAWKDMCKAFLVEVKWCHNSQIPTFEDYINNGWVSVSGSVILTHAYFMVSLDITPEALDCLNNNHDILRLPSIVFRLSNDLATFEAETERGETTNALSCYVKQTGVSLEDARKHMRKLIHKCWKKLNKIQVKNETPFSIDFIENAMNLARTSQWAYQYGDAHGSPELIKKQILSMLVDPL</sequence>
<dbReference type="PANTHER" id="PTHR31225:SF252">
    <property type="entry name" value="TERPENE SYNTHASE 12-RELATED"/>
    <property type="match status" value="1"/>
</dbReference>
<dbReference type="InterPro" id="IPR001906">
    <property type="entry name" value="Terpene_synth_N"/>
</dbReference>
<reference evidence="6 7" key="1">
    <citation type="journal article" date="2014" name="Nature">
        <title>The genome of the recently domesticated crop plant sugar beet (Beta vulgaris).</title>
        <authorList>
            <person name="Dohm J.C."/>
            <person name="Minoche A.E."/>
            <person name="Holtgrawe D."/>
            <person name="Capella-Gutierrez S."/>
            <person name="Zakrzewski F."/>
            <person name="Tafer H."/>
            <person name="Rupp O."/>
            <person name="Sorensen T.R."/>
            <person name="Stracke R."/>
            <person name="Reinhardt R."/>
            <person name="Goesmann A."/>
            <person name="Kraft T."/>
            <person name="Schulz B."/>
            <person name="Stadler P.F."/>
            <person name="Schmidt T."/>
            <person name="Gabaldon T."/>
            <person name="Lehrach H."/>
            <person name="Weisshaar B."/>
            <person name="Himmelbauer H."/>
        </authorList>
    </citation>
    <scope>NUCLEOTIDE SEQUENCE [LARGE SCALE GENOMIC DNA]</scope>
    <source>
        <tissue evidence="6">Taproot</tissue>
    </source>
</reference>
<dbReference type="SUPFAM" id="SSF48239">
    <property type="entry name" value="Terpenoid cyclases/Protein prenyltransferases"/>
    <property type="match status" value="1"/>
</dbReference>
<dbReference type="InterPro" id="IPR008930">
    <property type="entry name" value="Terpenoid_cyclase/PrenylTrfase"/>
</dbReference>
<dbReference type="PANTHER" id="PTHR31225">
    <property type="entry name" value="OS04G0344100 PROTEIN-RELATED"/>
    <property type="match status" value="1"/>
</dbReference>
<dbReference type="GO" id="GO:0010333">
    <property type="term" value="F:terpene synthase activity"/>
    <property type="evidence" value="ECO:0007669"/>
    <property type="project" value="InterPro"/>
</dbReference>
<gene>
    <name evidence="6" type="ORF">BVRB_003570</name>
</gene>
<evidence type="ECO:0000259" key="4">
    <source>
        <dbReference type="Pfam" id="PF01397"/>
    </source>
</evidence>
<evidence type="ECO:0000256" key="1">
    <source>
        <dbReference type="ARBA" id="ARBA00001946"/>
    </source>
</evidence>
<dbReference type="GO" id="GO:0000287">
    <property type="term" value="F:magnesium ion binding"/>
    <property type="evidence" value="ECO:0007669"/>
    <property type="project" value="InterPro"/>
</dbReference>
<dbReference type="CDD" id="cd00684">
    <property type="entry name" value="Terpene_cyclase_plant_C1"/>
    <property type="match status" value="1"/>
</dbReference>
<dbReference type="InterPro" id="IPR050148">
    <property type="entry name" value="Terpene_synthase-like"/>
</dbReference>
<evidence type="ECO:0000256" key="2">
    <source>
        <dbReference type="ARBA" id="ARBA00022723"/>
    </source>
</evidence>
<dbReference type="InterPro" id="IPR034741">
    <property type="entry name" value="Terpene_cyclase-like_1_C"/>
</dbReference>
<evidence type="ECO:0000313" key="7">
    <source>
        <dbReference type="Proteomes" id="UP000035740"/>
    </source>
</evidence>
<evidence type="ECO:0000256" key="3">
    <source>
        <dbReference type="ARBA" id="ARBA00022842"/>
    </source>
</evidence>
<dbReference type="Gene3D" id="1.10.600.10">
    <property type="entry name" value="Farnesyl Diphosphate Synthase"/>
    <property type="match status" value="1"/>
</dbReference>
<dbReference type="Pfam" id="PF01397">
    <property type="entry name" value="Terpene_synth"/>
    <property type="match status" value="1"/>
</dbReference>
<dbReference type="eggNOG" id="ENOG502QUH3">
    <property type="taxonomic scope" value="Eukaryota"/>
</dbReference>
<evidence type="ECO:0000259" key="5">
    <source>
        <dbReference type="Pfam" id="PF03936"/>
    </source>
</evidence>
<dbReference type="OMA" id="EPISICE"/>
<dbReference type="AlphaFoldDB" id="A0A0J8B437"/>
<feature type="domain" description="Terpene synthase N-terminal" evidence="4">
    <location>
        <begin position="12"/>
        <end position="138"/>
    </location>
</feature>
<keyword evidence="7" id="KW-1185">Reference proteome</keyword>
<dbReference type="GO" id="GO:0016102">
    <property type="term" value="P:diterpenoid biosynthetic process"/>
    <property type="evidence" value="ECO:0007669"/>
    <property type="project" value="InterPro"/>
</dbReference>
<keyword evidence="2" id="KW-0479">Metal-binding</keyword>
<dbReference type="InterPro" id="IPR005630">
    <property type="entry name" value="Terpene_synthase_metal-bd"/>
</dbReference>
<accession>A0A0J8B437</accession>
<dbReference type="SUPFAM" id="SSF48576">
    <property type="entry name" value="Terpenoid synthases"/>
    <property type="match status" value="1"/>
</dbReference>
<name>A0A0J8B437_BETVV</name>
<protein>
    <submittedName>
        <fullName evidence="6">Uncharacterized protein</fullName>
    </submittedName>
</protein>
<dbReference type="SFLD" id="SFLDG01019">
    <property type="entry name" value="Terpene_Cyclase_Like_1_C_Termi"/>
    <property type="match status" value="1"/>
</dbReference>
<dbReference type="EMBL" id="KQ090421">
    <property type="protein sequence ID" value="KMS95949.1"/>
    <property type="molecule type" value="Genomic_DNA"/>
</dbReference>
<keyword evidence="3" id="KW-0460">Magnesium</keyword>
<evidence type="ECO:0000313" key="6">
    <source>
        <dbReference type="EMBL" id="KMS95949.1"/>
    </source>
</evidence>
<dbReference type="InterPro" id="IPR008949">
    <property type="entry name" value="Isoprenoid_synthase_dom_sf"/>
</dbReference>
<dbReference type="Gene3D" id="1.50.10.130">
    <property type="entry name" value="Terpene synthase, N-terminal domain"/>
    <property type="match status" value="1"/>
</dbReference>
<feature type="domain" description="Terpene synthase metal-binding" evidence="5">
    <location>
        <begin position="200"/>
        <end position="441"/>
    </location>
</feature>
<dbReference type="InterPro" id="IPR036965">
    <property type="entry name" value="Terpene_synth_N_sf"/>
</dbReference>